<feature type="compositionally biased region" description="Gly residues" evidence="2">
    <location>
        <begin position="246"/>
        <end position="255"/>
    </location>
</feature>
<feature type="region of interest" description="Disordered" evidence="2">
    <location>
        <begin position="510"/>
        <end position="578"/>
    </location>
</feature>
<gene>
    <name evidence="3" type="ORF">O3P69_009484</name>
</gene>
<dbReference type="Proteomes" id="UP001487740">
    <property type="component" value="Unassembled WGS sequence"/>
</dbReference>
<feature type="region of interest" description="Disordered" evidence="2">
    <location>
        <begin position="427"/>
        <end position="466"/>
    </location>
</feature>
<feature type="compositionally biased region" description="Basic and acidic residues" evidence="2">
    <location>
        <begin position="277"/>
        <end position="286"/>
    </location>
</feature>
<name>A0AAW0SU52_SCYPA</name>
<feature type="region of interest" description="Disordered" evidence="2">
    <location>
        <begin position="1"/>
        <end position="71"/>
    </location>
</feature>
<sequence length="745" mass="82710">MTMPGEEPEQEGVLASLEEAAAMEETETLVGHSSLDEEEEEEEEKREDERQRRRRQQQQQQQQQQAAASGMEQLTYSRMTHLLAVYQNKVQEGRRVIASLRRQKDTQLQAVISQLLLLEARLRREQKGIVGQLAQRDHVIAAQRQEIDRLRRDNRRLINRLKKVSEACETECREPRLKVSRVEAEEGAMPGSAGHATPASSSPPGRRSSPGVIRVATSVSELISSGGGKEQRPPGKSPPCVYQVSGRGGSGGGGQRPPPPVNPNVALVRATTDRVFHKPPIAEKPRTAVGRPGRGQAPSQRAQHIVRSHNGKCTIVSTISRLLEEESDATTTGSSEPSSPEATLKPPTPRVIRLARRFEESLAPHQQPAATQAGPTESPDPTCRDDRSSKSYIMDEYEVTSGYNSDAVSDHEYENIQVVSCRESEVGKLQQNSHSMSGAKDESVHEAADGNKAECEEQQEEDEEEDNYVILRAVTENPDSGHWVDIPDDQHIYSNVEFSSGLLIKEIEEEEEEAVMGGREKESQGSPEEARNTRRNLRNRCEGEVGQGVLETNLDGSPSAPASDGHHSSHVENLRAVKSVNVPRSRHNINLIMESDGDHMTENFEEFTLDSLELEEEREREEEAADRGRGKENLPVHELRRCGDGAETKDGRSKEEVQREAVESLGVASPSNYASGQYEKFLEATGLSQKSILTPTRMFSNHRSVLKPRDIKHRNKLRAAFTTLSTLEEAPGPTGGSRYWTEPYL</sequence>
<feature type="region of interest" description="Disordered" evidence="2">
    <location>
        <begin position="325"/>
        <end position="393"/>
    </location>
</feature>
<feature type="compositionally biased region" description="Low complexity" evidence="2">
    <location>
        <begin position="329"/>
        <end position="343"/>
    </location>
</feature>
<feature type="compositionally biased region" description="Basic and acidic residues" evidence="2">
    <location>
        <begin position="625"/>
        <end position="662"/>
    </location>
</feature>
<proteinExistence type="predicted"/>
<feature type="compositionally biased region" description="Acidic residues" evidence="2">
    <location>
        <begin position="456"/>
        <end position="466"/>
    </location>
</feature>
<evidence type="ECO:0000313" key="4">
    <source>
        <dbReference type="Proteomes" id="UP001487740"/>
    </source>
</evidence>
<feature type="compositionally biased region" description="Basic and acidic residues" evidence="2">
    <location>
        <begin position="439"/>
        <end position="455"/>
    </location>
</feature>
<feature type="region of interest" description="Disordered" evidence="2">
    <location>
        <begin position="277"/>
        <end position="305"/>
    </location>
</feature>
<feature type="compositionally biased region" description="Acidic residues" evidence="2">
    <location>
        <begin position="611"/>
        <end position="624"/>
    </location>
</feature>
<feature type="region of interest" description="Disordered" evidence="2">
    <location>
        <begin position="611"/>
        <end position="670"/>
    </location>
</feature>
<evidence type="ECO:0000313" key="3">
    <source>
        <dbReference type="EMBL" id="KAK8378790.1"/>
    </source>
</evidence>
<feature type="region of interest" description="Disordered" evidence="2">
    <location>
        <begin position="184"/>
        <end position="265"/>
    </location>
</feature>
<feature type="compositionally biased region" description="Acidic residues" evidence="2">
    <location>
        <begin position="1"/>
        <end position="10"/>
    </location>
</feature>
<reference evidence="3 4" key="1">
    <citation type="submission" date="2023-03" db="EMBL/GenBank/DDBJ databases">
        <title>High-quality genome of Scylla paramamosain provides insights in environmental adaptation.</title>
        <authorList>
            <person name="Zhang L."/>
        </authorList>
    </citation>
    <scope>NUCLEOTIDE SEQUENCE [LARGE SCALE GENOMIC DNA]</scope>
    <source>
        <strain evidence="3">LZ_2023a</strain>
        <tissue evidence="3">Muscle</tissue>
    </source>
</reference>
<protein>
    <submittedName>
        <fullName evidence="3">Uncharacterized protein</fullName>
    </submittedName>
</protein>
<dbReference type="AlphaFoldDB" id="A0AAW0SU52"/>
<accession>A0AAW0SU52</accession>
<feature type="compositionally biased region" description="Acidic residues" evidence="2">
    <location>
        <begin position="36"/>
        <end position="46"/>
    </location>
</feature>
<dbReference type="EMBL" id="JARAKH010000044">
    <property type="protein sequence ID" value="KAK8378790.1"/>
    <property type="molecule type" value="Genomic_DNA"/>
</dbReference>
<evidence type="ECO:0000256" key="2">
    <source>
        <dbReference type="SAM" id="MobiDB-lite"/>
    </source>
</evidence>
<feature type="coiled-coil region" evidence="1">
    <location>
        <begin position="140"/>
        <end position="167"/>
    </location>
</feature>
<evidence type="ECO:0000256" key="1">
    <source>
        <dbReference type="SAM" id="Coils"/>
    </source>
</evidence>
<feature type="compositionally biased region" description="Basic and acidic residues" evidence="2">
    <location>
        <begin position="518"/>
        <end position="532"/>
    </location>
</feature>
<comment type="caution">
    <text evidence="3">The sequence shown here is derived from an EMBL/GenBank/DDBJ whole genome shotgun (WGS) entry which is preliminary data.</text>
</comment>
<organism evidence="3 4">
    <name type="scientific">Scylla paramamosain</name>
    <name type="common">Mud crab</name>
    <dbReference type="NCBI Taxonomy" id="85552"/>
    <lineage>
        <taxon>Eukaryota</taxon>
        <taxon>Metazoa</taxon>
        <taxon>Ecdysozoa</taxon>
        <taxon>Arthropoda</taxon>
        <taxon>Crustacea</taxon>
        <taxon>Multicrustacea</taxon>
        <taxon>Malacostraca</taxon>
        <taxon>Eumalacostraca</taxon>
        <taxon>Eucarida</taxon>
        <taxon>Decapoda</taxon>
        <taxon>Pleocyemata</taxon>
        <taxon>Brachyura</taxon>
        <taxon>Eubrachyura</taxon>
        <taxon>Portunoidea</taxon>
        <taxon>Portunidae</taxon>
        <taxon>Portuninae</taxon>
        <taxon>Scylla</taxon>
    </lineage>
</organism>
<keyword evidence="4" id="KW-1185">Reference proteome</keyword>
<feature type="compositionally biased region" description="Low complexity" evidence="2">
    <location>
        <begin position="200"/>
        <end position="211"/>
    </location>
</feature>
<keyword evidence="1" id="KW-0175">Coiled coil</keyword>
<feature type="compositionally biased region" description="Basic and acidic residues" evidence="2">
    <location>
        <begin position="564"/>
        <end position="575"/>
    </location>
</feature>